<name>A0A8J7GJV7_9BACL</name>
<accession>A0A8J7GJV7</accession>
<dbReference type="Pfam" id="PF25145">
    <property type="entry name" value="NfeD1b_N"/>
    <property type="match status" value="1"/>
</dbReference>
<evidence type="ECO:0000256" key="2">
    <source>
        <dbReference type="ARBA" id="ARBA00022692"/>
    </source>
</evidence>
<keyword evidence="11" id="KW-1185">Reference proteome</keyword>
<feature type="transmembrane region" description="Helical" evidence="5">
    <location>
        <begin position="289"/>
        <end position="317"/>
    </location>
</feature>
<dbReference type="PANTHER" id="PTHR33507:SF3">
    <property type="entry name" value="INNER MEMBRANE PROTEIN YBBJ"/>
    <property type="match status" value="1"/>
</dbReference>
<dbReference type="AlphaFoldDB" id="A0A8J7GJV7"/>
<dbReference type="Pfam" id="PF01957">
    <property type="entry name" value="NfeD"/>
    <property type="match status" value="1"/>
</dbReference>
<dbReference type="InterPro" id="IPR052165">
    <property type="entry name" value="Membrane_assoc_protease"/>
</dbReference>
<feature type="transmembrane region" description="Helical" evidence="5">
    <location>
        <begin position="235"/>
        <end position="253"/>
    </location>
</feature>
<keyword evidence="2 5" id="KW-0812">Transmembrane</keyword>
<dbReference type="Pfam" id="PF24961">
    <property type="entry name" value="NfeD_membrane"/>
    <property type="match status" value="1"/>
</dbReference>
<dbReference type="SUPFAM" id="SSF52096">
    <property type="entry name" value="ClpP/crotonase"/>
    <property type="match status" value="1"/>
</dbReference>
<evidence type="ECO:0000256" key="3">
    <source>
        <dbReference type="ARBA" id="ARBA00022989"/>
    </source>
</evidence>
<feature type="chain" id="PRO_5035252952" evidence="6">
    <location>
        <begin position="26"/>
        <end position="438"/>
    </location>
</feature>
<dbReference type="SUPFAM" id="SSF141322">
    <property type="entry name" value="NfeD domain-like"/>
    <property type="match status" value="1"/>
</dbReference>
<dbReference type="GO" id="GO:0005886">
    <property type="term" value="C:plasma membrane"/>
    <property type="evidence" value="ECO:0007669"/>
    <property type="project" value="TreeGrafter"/>
</dbReference>
<feature type="transmembrane region" description="Helical" evidence="5">
    <location>
        <begin position="329"/>
        <end position="351"/>
    </location>
</feature>
<dbReference type="InterPro" id="IPR029045">
    <property type="entry name" value="ClpP/crotonase-like_dom_sf"/>
</dbReference>
<dbReference type="Gene3D" id="2.40.50.140">
    <property type="entry name" value="Nucleic acid-binding proteins"/>
    <property type="match status" value="1"/>
</dbReference>
<dbReference type="InterPro" id="IPR012340">
    <property type="entry name" value="NA-bd_OB-fold"/>
</dbReference>
<dbReference type="Proteomes" id="UP000622653">
    <property type="component" value="Unassembled WGS sequence"/>
</dbReference>
<evidence type="ECO:0000259" key="7">
    <source>
        <dbReference type="Pfam" id="PF01957"/>
    </source>
</evidence>
<evidence type="ECO:0000256" key="6">
    <source>
        <dbReference type="SAM" id="SignalP"/>
    </source>
</evidence>
<evidence type="ECO:0000313" key="10">
    <source>
        <dbReference type="EMBL" id="MBF4500168.1"/>
    </source>
</evidence>
<dbReference type="Gene3D" id="3.90.226.10">
    <property type="entry name" value="2-enoyl-CoA Hydratase, Chain A, domain 1"/>
    <property type="match status" value="1"/>
</dbReference>
<protein>
    <submittedName>
        <fullName evidence="10">Nodulation protein NfeD</fullName>
    </submittedName>
</protein>
<evidence type="ECO:0000259" key="9">
    <source>
        <dbReference type="Pfam" id="PF25145"/>
    </source>
</evidence>
<feature type="signal peptide" evidence="6">
    <location>
        <begin position="1"/>
        <end position="25"/>
    </location>
</feature>
<dbReference type="PANTHER" id="PTHR33507">
    <property type="entry name" value="INNER MEMBRANE PROTEIN YBBJ"/>
    <property type="match status" value="1"/>
</dbReference>
<feature type="domain" description="NfeD integral membrane" evidence="8">
    <location>
        <begin position="236"/>
        <end position="349"/>
    </location>
</feature>
<dbReference type="InterPro" id="IPR056739">
    <property type="entry name" value="NfeD_membrane"/>
</dbReference>
<evidence type="ECO:0000256" key="4">
    <source>
        <dbReference type="ARBA" id="ARBA00023136"/>
    </source>
</evidence>
<evidence type="ECO:0000313" key="11">
    <source>
        <dbReference type="Proteomes" id="UP000622653"/>
    </source>
</evidence>
<dbReference type="InterPro" id="IPR002810">
    <property type="entry name" value="NfeD-like_C"/>
</dbReference>
<feature type="transmembrane region" description="Helical" evidence="5">
    <location>
        <begin position="265"/>
        <end position="283"/>
    </location>
</feature>
<proteinExistence type="predicted"/>
<dbReference type="EMBL" id="JADKPV010000001">
    <property type="protein sequence ID" value="MBF4500168.1"/>
    <property type="molecule type" value="Genomic_DNA"/>
</dbReference>
<evidence type="ECO:0000259" key="8">
    <source>
        <dbReference type="Pfam" id="PF24961"/>
    </source>
</evidence>
<dbReference type="InterPro" id="IPR056738">
    <property type="entry name" value="NfeD1b_N"/>
</dbReference>
<evidence type="ECO:0000256" key="1">
    <source>
        <dbReference type="ARBA" id="ARBA00004141"/>
    </source>
</evidence>
<keyword evidence="3 5" id="KW-1133">Transmembrane helix</keyword>
<feature type="domain" description="NfeD1b N-terminal" evidence="9">
    <location>
        <begin position="30"/>
        <end position="218"/>
    </location>
</feature>
<dbReference type="CDD" id="cd07021">
    <property type="entry name" value="Clp_protease_NfeD_like"/>
    <property type="match status" value="1"/>
</dbReference>
<evidence type="ECO:0000256" key="5">
    <source>
        <dbReference type="SAM" id="Phobius"/>
    </source>
</evidence>
<feature type="domain" description="NfeD-like C-terminal" evidence="7">
    <location>
        <begin position="380"/>
        <end position="434"/>
    </location>
</feature>
<comment type="subcellular location">
    <subcellularLocation>
        <location evidence="1">Membrane</location>
        <topology evidence="1">Multi-pass membrane protein</topology>
    </subcellularLocation>
</comment>
<gene>
    <name evidence="10" type="ORF">IRY55_02235</name>
</gene>
<comment type="caution">
    <text evidence="10">The sequence shown here is derived from an EMBL/GenBank/DDBJ whole genome shotgun (WGS) entry which is preliminary data.</text>
</comment>
<dbReference type="RefSeq" id="WP_194561624.1">
    <property type="nucleotide sequence ID" value="NZ_JADKPV010000001.1"/>
</dbReference>
<keyword evidence="6" id="KW-0732">Signal</keyword>
<reference evidence="10" key="1">
    <citation type="submission" date="2020-11" db="EMBL/GenBank/DDBJ databases">
        <title>Multidrug resistant novel bacterium Savagea serpentis sp. nov., isolated from the scats of a vine snake (Ahaetulla nasuta).</title>
        <authorList>
            <person name="Venkata Ramana V."/>
            <person name="Vikas Patil S."/>
            <person name="Yogita Lugani V."/>
        </authorList>
    </citation>
    <scope>NUCLEOTIDE SEQUENCE</scope>
    <source>
        <strain evidence="10">SN6</strain>
    </source>
</reference>
<organism evidence="10 11">
    <name type="scientific">Savagea serpentis</name>
    <dbReference type="NCBI Taxonomy" id="2785297"/>
    <lineage>
        <taxon>Bacteria</taxon>
        <taxon>Bacillati</taxon>
        <taxon>Bacillota</taxon>
        <taxon>Bacilli</taxon>
        <taxon>Bacillales</taxon>
        <taxon>Caryophanaceae</taxon>
        <taxon>Savagea</taxon>
    </lineage>
</organism>
<sequence length="438" mass="46990">MKKWMNWLILTVLLFVPLFGATASAKEAIVYEVPLNQNVEKGLYAFLQRSFEEAEKAGADRIIIRMDTPGGFTDSAEKIGQLFRQTEQEIIVFIEDNAISAGAFIALNADAIYMTPQGKIGAAQVIQGDGNAAGDKAESAWNAAMINAAKSSKHKRNPIYAEAMSNPEIDLPKYRAPVGKLLTLTAEEAKEVGYAEGIFNNYEALLNHLNIEASSIIQIDPTFTEKLARFITDPIIVPILLSIAGLGLVVELYSPGFGVAGTMGLASIALFFFGHLVAGLAGYETLLIFLLGLGLVIAELFVAGGILGVSGAILIGLSIIMAGQDPMQMTIAVLIALIVIILGVIILMKFFGKRLHLLNKMVLMDSTSTDQGYVSNENRTELIDQVGKTLTPLRPAGVVSLNGERLDVVSDGSYIDKGVEVKVIEVEGSKIVVAETAE</sequence>
<keyword evidence="4 5" id="KW-0472">Membrane</keyword>